<dbReference type="AlphaFoldDB" id="A0A9N9QPQ0"/>
<dbReference type="Proteomes" id="UP001152799">
    <property type="component" value="Chromosome 5"/>
</dbReference>
<dbReference type="InterPro" id="IPR055251">
    <property type="entry name" value="SOS1_NGEF_PH"/>
</dbReference>
<evidence type="ECO:0000313" key="5">
    <source>
        <dbReference type="Proteomes" id="UP001152799"/>
    </source>
</evidence>
<evidence type="ECO:0000313" key="4">
    <source>
        <dbReference type="EMBL" id="CAG9768635.1"/>
    </source>
</evidence>
<reference evidence="4" key="1">
    <citation type="submission" date="2022-01" db="EMBL/GenBank/DDBJ databases">
        <authorList>
            <person name="King R."/>
        </authorList>
    </citation>
    <scope>NUCLEOTIDE SEQUENCE</scope>
</reference>
<evidence type="ECO:0000256" key="2">
    <source>
        <dbReference type="SAM" id="MobiDB-lite"/>
    </source>
</evidence>
<sequence length="209" mass="24383">MSSEETFHEIELRSEETKTPRPSSTSRVNNFFQSAFRKTFAKKKRRFTTPIAEADLLKNSISGPANVSEVVFSEEDFGFSRNSIQCCPFDISGYGAFLLMDEFKVQRPNKMVLMVFLFEKIIIFTKKQSPSEDSFYYIGSIKANQIELEPPNENKKLLELKDHLASKRFHRETIFSLEAPTEYIQQHWRKAIEKCLWSQFLQAKRDAKT</sequence>
<dbReference type="OrthoDB" id="6152532at2759"/>
<dbReference type="GO" id="GO:0005085">
    <property type="term" value="F:guanyl-nucleotide exchange factor activity"/>
    <property type="evidence" value="ECO:0007669"/>
    <property type="project" value="UniProtKB-KW"/>
</dbReference>
<feature type="domain" description="SOS1/NGEF-like PH" evidence="3">
    <location>
        <begin position="93"/>
        <end position="194"/>
    </location>
</feature>
<name>A0A9N9QPQ0_9CUCU</name>
<feature type="compositionally biased region" description="Basic and acidic residues" evidence="2">
    <location>
        <begin position="1"/>
        <end position="19"/>
    </location>
</feature>
<evidence type="ECO:0000256" key="1">
    <source>
        <dbReference type="ARBA" id="ARBA00022658"/>
    </source>
</evidence>
<keyword evidence="1" id="KW-0344">Guanine-nucleotide releasing factor</keyword>
<accession>A0A9N9QPQ0</accession>
<dbReference type="GO" id="GO:0005737">
    <property type="term" value="C:cytoplasm"/>
    <property type="evidence" value="ECO:0007669"/>
    <property type="project" value="TreeGrafter"/>
</dbReference>
<dbReference type="PANTHER" id="PTHR22826">
    <property type="entry name" value="RHO GUANINE EXCHANGE FACTOR-RELATED"/>
    <property type="match status" value="1"/>
</dbReference>
<dbReference type="InterPro" id="IPR051336">
    <property type="entry name" value="RhoGEF_Guanine_NuclExch_SF"/>
</dbReference>
<organism evidence="4 5">
    <name type="scientific">Ceutorhynchus assimilis</name>
    <name type="common">cabbage seed weevil</name>
    <dbReference type="NCBI Taxonomy" id="467358"/>
    <lineage>
        <taxon>Eukaryota</taxon>
        <taxon>Metazoa</taxon>
        <taxon>Ecdysozoa</taxon>
        <taxon>Arthropoda</taxon>
        <taxon>Hexapoda</taxon>
        <taxon>Insecta</taxon>
        <taxon>Pterygota</taxon>
        <taxon>Neoptera</taxon>
        <taxon>Endopterygota</taxon>
        <taxon>Coleoptera</taxon>
        <taxon>Polyphaga</taxon>
        <taxon>Cucujiformia</taxon>
        <taxon>Curculionidae</taxon>
        <taxon>Ceutorhynchinae</taxon>
        <taxon>Ceutorhynchus</taxon>
    </lineage>
</organism>
<evidence type="ECO:0000259" key="3">
    <source>
        <dbReference type="Pfam" id="PF22697"/>
    </source>
</evidence>
<dbReference type="PANTHER" id="PTHR22826:SF106">
    <property type="entry name" value="TRIO, ISOFORM A"/>
    <property type="match status" value="1"/>
</dbReference>
<dbReference type="Gene3D" id="2.30.29.30">
    <property type="entry name" value="Pleckstrin-homology domain (PH domain)/Phosphotyrosine-binding domain (PTB)"/>
    <property type="match status" value="1"/>
</dbReference>
<dbReference type="GO" id="GO:0007411">
    <property type="term" value="P:axon guidance"/>
    <property type="evidence" value="ECO:0007669"/>
    <property type="project" value="TreeGrafter"/>
</dbReference>
<dbReference type="EMBL" id="OU892281">
    <property type="protein sequence ID" value="CAG9768635.1"/>
    <property type="molecule type" value="Genomic_DNA"/>
</dbReference>
<proteinExistence type="predicted"/>
<gene>
    <name evidence="4" type="ORF">CEUTPL_LOCUS9161</name>
</gene>
<protein>
    <recommendedName>
        <fullName evidence="3">SOS1/NGEF-like PH domain-containing protein</fullName>
    </recommendedName>
</protein>
<dbReference type="SUPFAM" id="SSF50729">
    <property type="entry name" value="PH domain-like"/>
    <property type="match status" value="1"/>
</dbReference>
<feature type="region of interest" description="Disordered" evidence="2">
    <location>
        <begin position="1"/>
        <end position="26"/>
    </location>
</feature>
<dbReference type="InterPro" id="IPR011993">
    <property type="entry name" value="PH-like_dom_sf"/>
</dbReference>
<dbReference type="GO" id="GO:0019898">
    <property type="term" value="C:extrinsic component of membrane"/>
    <property type="evidence" value="ECO:0007669"/>
    <property type="project" value="TreeGrafter"/>
</dbReference>
<dbReference type="Pfam" id="PF22697">
    <property type="entry name" value="SOS1_NGEF_PH"/>
    <property type="match status" value="1"/>
</dbReference>
<keyword evidence="5" id="KW-1185">Reference proteome</keyword>